<proteinExistence type="predicted"/>
<dbReference type="Pfam" id="PF16184">
    <property type="entry name" value="Cadherin_3"/>
    <property type="match status" value="7"/>
</dbReference>
<dbReference type="Gene3D" id="2.60.120.200">
    <property type="match status" value="2"/>
</dbReference>
<reference evidence="7" key="1">
    <citation type="submission" date="2023-03" db="EMBL/GenBank/DDBJ databases">
        <authorList>
            <person name="Steffen K."/>
            <person name="Cardenas P."/>
        </authorList>
    </citation>
    <scope>NUCLEOTIDE SEQUENCE</scope>
</reference>
<feature type="repeat" description="CSPG" evidence="5">
    <location>
        <begin position="1172"/>
        <end position="1268"/>
    </location>
</feature>
<keyword evidence="1" id="KW-0732">Signal</keyword>
<comment type="caution">
    <text evidence="4">Lacks conserved residue(s) required for the propagation of feature annotation.</text>
</comment>
<organism evidence="7 8">
    <name type="scientific">Geodia barretti</name>
    <name type="common">Barrett's horny sponge</name>
    <dbReference type="NCBI Taxonomy" id="519541"/>
    <lineage>
        <taxon>Eukaryota</taxon>
        <taxon>Metazoa</taxon>
        <taxon>Porifera</taxon>
        <taxon>Demospongiae</taxon>
        <taxon>Heteroscleromorpha</taxon>
        <taxon>Tetractinellida</taxon>
        <taxon>Astrophorina</taxon>
        <taxon>Geodiidae</taxon>
        <taxon>Geodia</taxon>
    </lineage>
</organism>
<dbReference type="InterPro" id="IPR013320">
    <property type="entry name" value="ConA-like_dom_sf"/>
</dbReference>
<dbReference type="PROSITE" id="PS51854">
    <property type="entry name" value="CSPG"/>
    <property type="match status" value="3"/>
</dbReference>
<keyword evidence="8" id="KW-1185">Reference proteome</keyword>
<dbReference type="SUPFAM" id="SSF49899">
    <property type="entry name" value="Concanavalin A-like lectins/glucanases"/>
    <property type="match status" value="2"/>
</dbReference>
<dbReference type="PANTHER" id="PTHR45739:SF8">
    <property type="entry name" value="FRAS1-RELATED EXTRACELLULAR MATRIX PROTEIN 1"/>
    <property type="match status" value="1"/>
</dbReference>
<dbReference type="InterPro" id="IPR051561">
    <property type="entry name" value="FRAS1_ECM"/>
</dbReference>
<dbReference type="SMART" id="SM00282">
    <property type="entry name" value="LamG"/>
    <property type="match status" value="1"/>
</dbReference>
<evidence type="ECO:0000259" key="6">
    <source>
        <dbReference type="PROSITE" id="PS50025"/>
    </source>
</evidence>
<dbReference type="InterPro" id="IPR001791">
    <property type="entry name" value="Laminin_G"/>
</dbReference>
<evidence type="ECO:0000256" key="5">
    <source>
        <dbReference type="PROSITE-ProRule" id="PRU01201"/>
    </source>
</evidence>
<dbReference type="PANTHER" id="PTHR45739">
    <property type="entry name" value="MATRIX PROTEIN, PUTATIVE-RELATED"/>
    <property type="match status" value="1"/>
</dbReference>
<accession>A0AA35R849</accession>
<dbReference type="GO" id="GO:0009653">
    <property type="term" value="P:anatomical structure morphogenesis"/>
    <property type="evidence" value="ECO:0007669"/>
    <property type="project" value="TreeGrafter"/>
</dbReference>
<comment type="caution">
    <text evidence="7">The sequence shown here is derived from an EMBL/GenBank/DDBJ whole genome shotgun (WGS) entry which is preliminary data.</text>
</comment>
<feature type="repeat" description="CSPG" evidence="5">
    <location>
        <begin position="938"/>
        <end position="1031"/>
    </location>
</feature>
<dbReference type="InterPro" id="IPR039005">
    <property type="entry name" value="CSPG_rpt"/>
</dbReference>
<feature type="domain" description="Laminin G" evidence="6">
    <location>
        <begin position="39"/>
        <end position="219"/>
    </location>
</feature>
<dbReference type="CDD" id="cd00110">
    <property type="entry name" value="LamG"/>
    <property type="match status" value="1"/>
</dbReference>
<evidence type="ECO:0000313" key="7">
    <source>
        <dbReference type="EMBL" id="CAI8005958.1"/>
    </source>
</evidence>
<sequence length="1582" mass="175201">MSRQLVVHRPSTVTKAWRRRNLSLCACIAFVVCSVYPVSGQDQRLATYYGAYQRIKPSSSDSGLNVALDFKTSSSPNGLLLAVRLDRDGSNAGYLGIGFVDRHLVVLLSGNTDSVDNTTTEFALQRDAWYALSLRIIETHITVSFRNGSDFLFSSSLALSSPFSVRDVFLGGANSFFSRAFATLEITEYFVGCLANFSVNQRDIDFAPKLEGYGMQYGCCQNPEPIAWSFVPGQHNALVFESRLSHSRFQTNKLVFSYFIEPEHDGMIVYSHDEDINFAVAVELLNGSILIHMSNEVDILNPYFLACDGTIVNGWRHEVEISMGQDRLECVVDGSKTHLNVTLTRFPADTLEYHIGSGNVSTSSTILHIFQLHLRTIATDGMFPSFGGLLQKFQLNGLEVSPSVLPPNPPLLSTACPQMVDLPPTCQQFQEFSLAQLAQVSVVPSTIRLDENGTVLLRDSDLSLYVPESMDRPGAQEEVRRSMRFSVDSYPIHGVLVNTSSPDQQIVQFSYSHLRSNSVAYYHNGEEESADSISLVVTSICSPVIKMSITVLFSVRLTNDPPVVKQLGTLAIAVGTRMVISPNVISVEDEESPSLTSIWFRVKSILVDMCGTCSPAGRVERTTSPGLNSTHFNQMEINNGNLWFQHFRQFGTEPITISLSVSDSVGVSVGIEIPVVPYIGNVTLVRNEPLYIVEGRCAYITAEHLRADTNFNDQNPILQYSIISAPGHGRLDVLDQGHWRPALEGNVVFEGFTQEDVNLNRVRYCHSNNSRETDSFPFQLHSTLLPGGSGTFTIHVSAYADLLKPNISLTTTPVSLIEGGQVLFSESTLAVSLVQSVSPPWSQEMLQIDSLGIFFHLERALPSFGKIYINGENLMGTGFSLAQLAQGVVEYRHDNSENHRVLLQLSVEAVNAENLPIQYPNLPPLTNLSVIITPVNDHDPMVATSNITVAEGGFVTLTPRILNIVDEDRPPENISVSVLNQDLEHGFFALSDTATPITQFTASQIQEETVYFHHMLNASLPPTHIVTILVSDGMRSSRKEIEINVQSLEIDTSGVPVEACIAELDAISDSLTTQVMQGPFISIEIRDVHGTDINRLQNMVLRVAQQPVHGDLLLSGTSLSVFTLNDLGNQLVTYRFRNRTNHVYTDSVTIEVRYGHSQPAFMSLNICINPVPAPNLSNVLLRSINLTNSSPRVLIDNSTVQAVDTRGEGGEAIVYSITHPPRWGKVVDENDTNLTNFTQADVDQSLVSYFHANQSSSTLRDYFIFQLCTAYVCDGKFNITVAFSVTSLTVFNRPLNVTENEMVTIGRNNLDAIAPEGGVTFHIRRAPTKGYLILDNGGIQYPNPPFFDVQHIASGSVLYQHDGSESIKDSFAFTVTTSHSDERVLDTFRITIIPVNDNPPLLSRKVFSMIARTTRNITTEDLRAYDDDSDIRSELLRYVVTVEPFYGCIHYRNSSEKLEQWSEMDVRSNRLAYTHTALDRVDYGATDLIGVDLFDQDRKETYIIRINIYEIELRVSDNDITVSEGGDGVIDEMYLSAEAVGDESVTDTDLKFHLTTPPRNGKILLNGNPVTNLPRQTCLVPV</sequence>
<evidence type="ECO:0000313" key="8">
    <source>
        <dbReference type="Proteomes" id="UP001174909"/>
    </source>
</evidence>
<dbReference type="Proteomes" id="UP001174909">
    <property type="component" value="Unassembled WGS sequence"/>
</dbReference>
<evidence type="ECO:0000256" key="1">
    <source>
        <dbReference type="ARBA" id="ARBA00022729"/>
    </source>
</evidence>
<evidence type="ECO:0000256" key="2">
    <source>
        <dbReference type="ARBA" id="ARBA00022737"/>
    </source>
</evidence>
<gene>
    <name evidence="7" type="ORF">GBAR_LOCUS4502</name>
</gene>
<name>A0AA35R849_GEOBA</name>
<protein>
    <submittedName>
        <fullName evidence="7">Chondroitin sulfate proteoglycan 4</fullName>
    </submittedName>
</protein>
<keyword evidence="2" id="KW-0677">Repeat</keyword>
<feature type="repeat" description="CSPG" evidence="5">
    <location>
        <begin position="681"/>
        <end position="781"/>
    </location>
</feature>
<dbReference type="Pfam" id="PF02210">
    <property type="entry name" value="Laminin_G_2"/>
    <property type="match status" value="1"/>
</dbReference>
<evidence type="ECO:0000256" key="3">
    <source>
        <dbReference type="ARBA" id="ARBA00023180"/>
    </source>
</evidence>
<dbReference type="EMBL" id="CASHTH010000652">
    <property type="protein sequence ID" value="CAI8005958.1"/>
    <property type="molecule type" value="Genomic_DNA"/>
</dbReference>
<evidence type="ECO:0000256" key="4">
    <source>
        <dbReference type="PROSITE-ProRule" id="PRU00122"/>
    </source>
</evidence>
<keyword evidence="3" id="KW-0325">Glycoprotein</keyword>
<dbReference type="PROSITE" id="PS50025">
    <property type="entry name" value="LAM_G_DOMAIN"/>
    <property type="match status" value="1"/>
</dbReference>